<sequence length="696" mass="79128">MGVMNKLRENTGVILWILVISFGIIWVLQDSGAFDVVGRTGDTIAEVNGDPISYQEYVRAIEAQMQAYQQQTGESPTPQMSDLIREQVFNALVEDRLRQQAMERLGITVTDDEVVQMVLGDNPHPIIKAYFGDENGNVNRALLQNFIDNPAAREDWIRLEEFLRAERARQKLEQLLLATVRVSDQEVEETYRRRTLRADARYVALRYAEVPDDSVSVTESDLRRYYNQHREDFKRNRTYRVAYVTLPKNPTAEDTLQVLEELTHLKERFAQAENDSLFLARYASERPFTDAFFRRDELDPALGDVIFDDPQPGKVVGPVIAGGLAHLIKIRAVRPASETVIRARHILIRAPEDDPEARRQARQEALALKRQLEQGADFATLAREHSDDPGSARRGGDLGWFGRGRMVEPFEKAAFSAPIGRVVGPVATRFGYHLIEVTGRSNLEVQIADLAMRLTPSLATLNRIQERMEDLAYFAEDSGDFEGEAQRMGLQVQEMRIEEGQQFLPGIGQSRAILNFLADADEGDISQVIELDDRFIVLQLVEVTPEGYRSFEEVRNEIRPRVLLEKKKEVQVARLRQALQQHGFEGLAEALGTTVQTVTQLSYNQTLIPGLGREPRFIGTVFGLQEGETSDVVAGENAAFVVQLTRLYEPPPLSAQMREQIRQQLLSQRRQQVLAQWLAALREQADIKDYRRRFEL</sequence>
<comment type="subcellular location">
    <subcellularLocation>
        <location evidence="1">Cell inner membrane</location>
        <topology evidence="1">Single-pass type II membrane protein</topology>
        <orientation evidence="1">Periplasmic side</orientation>
    </subcellularLocation>
</comment>
<keyword evidence="7" id="KW-0143">Chaperone</keyword>
<feature type="transmembrane region" description="Helical" evidence="12">
    <location>
        <begin position="12"/>
        <end position="29"/>
    </location>
</feature>
<dbReference type="PROSITE" id="PS50198">
    <property type="entry name" value="PPIC_PPIASE_2"/>
    <property type="match status" value="1"/>
</dbReference>
<dbReference type="SUPFAM" id="SSF109998">
    <property type="entry name" value="Triger factor/SurA peptide-binding domain-like"/>
    <property type="match status" value="1"/>
</dbReference>
<keyword evidence="11 14" id="KW-0413">Isomerase</keyword>
<keyword evidence="4 12" id="KW-0812">Transmembrane</keyword>
<reference evidence="15" key="1">
    <citation type="submission" date="2016-11" db="EMBL/GenBank/DDBJ databases">
        <authorList>
            <person name="Varghese N."/>
            <person name="Submissions S."/>
        </authorList>
    </citation>
    <scope>NUCLEOTIDE SEQUENCE [LARGE SCALE GENOMIC DNA]</scope>
    <source>
        <strain evidence="15">DSM 22212</strain>
    </source>
</reference>
<evidence type="ECO:0000256" key="8">
    <source>
        <dbReference type="ARBA" id="ARBA00038408"/>
    </source>
</evidence>
<comment type="similarity">
    <text evidence="8">Belongs to the PpiD chaperone family.</text>
</comment>
<dbReference type="Gene3D" id="3.10.50.40">
    <property type="match status" value="1"/>
</dbReference>
<dbReference type="Proteomes" id="UP000185812">
    <property type="component" value="Unassembled WGS sequence"/>
</dbReference>
<dbReference type="InterPro" id="IPR027304">
    <property type="entry name" value="Trigger_fact/SurA_dom_sf"/>
</dbReference>
<evidence type="ECO:0000256" key="6">
    <source>
        <dbReference type="ARBA" id="ARBA00023136"/>
    </source>
</evidence>
<keyword evidence="5 12" id="KW-1133">Transmembrane helix</keyword>
<evidence type="ECO:0000256" key="5">
    <source>
        <dbReference type="ARBA" id="ARBA00022989"/>
    </source>
</evidence>
<evidence type="ECO:0000256" key="7">
    <source>
        <dbReference type="ARBA" id="ARBA00023186"/>
    </source>
</evidence>
<dbReference type="Gene3D" id="1.10.4030.10">
    <property type="entry name" value="Porin chaperone SurA, peptide-binding domain"/>
    <property type="match status" value="1"/>
</dbReference>
<dbReference type="GO" id="GO:0003755">
    <property type="term" value="F:peptidyl-prolyl cis-trans isomerase activity"/>
    <property type="evidence" value="ECO:0007669"/>
    <property type="project" value="UniProtKB-KW"/>
</dbReference>
<protein>
    <recommendedName>
        <fullName evidence="9">Periplasmic chaperone PpiD</fullName>
    </recommendedName>
    <alternativeName>
        <fullName evidence="10">Periplasmic folding chaperone</fullName>
    </alternativeName>
</protein>
<proteinExistence type="inferred from homology"/>
<keyword evidence="2" id="KW-1003">Cell membrane</keyword>
<evidence type="ECO:0000256" key="10">
    <source>
        <dbReference type="ARBA" id="ARBA00042775"/>
    </source>
</evidence>
<evidence type="ECO:0000256" key="9">
    <source>
        <dbReference type="ARBA" id="ARBA00040743"/>
    </source>
</evidence>
<dbReference type="OrthoDB" id="9812372at2"/>
<accession>A0A1M6X3Y2</accession>
<keyword evidence="11" id="KW-0697">Rotamase</keyword>
<keyword evidence="6 12" id="KW-0472">Membrane</keyword>
<dbReference type="STRING" id="633813.SAMN04488087_2493"/>
<dbReference type="InterPro" id="IPR000297">
    <property type="entry name" value="PPIase_PpiC"/>
</dbReference>
<dbReference type="Pfam" id="PF13616">
    <property type="entry name" value="Rotamase_3"/>
    <property type="match status" value="1"/>
</dbReference>
<evidence type="ECO:0000256" key="3">
    <source>
        <dbReference type="ARBA" id="ARBA00022519"/>
    </source>
</evidence>
<dbReference type="InterPro" id="IPR023058">
    <property type="entry name" value="PPIase_PpiC_CS"/>
</dbReference>
<keyword evidence="15" id="KW-1185">Reference proteome</keyword>
<dbReference type="SUPFAM" id="SSF54534">
    <property type="entry name" value="FKBP-like"/>
    <property type="match status" value="1"/>
</dbReference>
<dbReference type="PROSITE" id="PS01096">
    <property type="entry name" value="PPIC_PPIASE_1"/>
    <property type="match status" value="1"/>
</dbReference>
<organism evidence="14 15">
    <name type="scientific">Rhodothermus profundi</name>
    <dbReference type="NCBI Taxonomy" id="633813"/>
    <lineage>
        <taxon>Bacteria</taxon>
        <taxon>Pseudomonadati</taxon>
        <taxon>Rhodothermota</taxon>
        <taxon>Rhodothermia</taxon>
        <taxon>Rhodothermales</taxon>
        <taxon>Rhodothermaceae</taxon>
        <taxon>Rhodothermus</taxon>
    </lineage>
</organism>
<dbReference type="Pfam" id="PF13623">
    <property type="entry name" value="SurA_N_2"/>
    <property type="match status" value="1"/>
</dbReference>
<feature type="domain" description="PpiC" evidence="13">
    <location>
        <begin position="338"/>
        <end position="439"/>
    </location>
</feature>
<evidence type="ECO:0000256" key="11">
    <source>
        <dbReference type="PROSITE-ProRule" id="PRU00278"/>
    </source>
</evidence>
<dbReference type="PANTHER" id="PTHR47529:SF1">
    <property type="entry name" value="PERIPLASMIC CHAPERONE PPID"/>
    <property type="match status" value="1"/>
</dbReference>
<evidence type="ECO:0000259" key="13">
    <source>
        <dbReference type="PROSITE" id="PS50198"/>
    </source>
</evidence>
<evidence type="ECO:0000256" key="4">
    <source>
        <dbReference type="ARBA" id="ARBA00022692"/>
    </source>
</evidence>
<keyword evidence="3" id="KW-0997">Cell inner membrane</keyword>
<dbReference type="AlphaFoldDB" id="A0A1M6X3Y2"/>
<name>A0A1M6X3Y2_9BACT</name>
<evidence type="ECO:0000256" key="2">
    <source>
        <dbReference type="ARBA" id="ARBA00022475"/>
    </source>
</evidence>
<dbReference type="PANTHER" id="PTHR47529">
    <property type="entry name" value="PEPTIDYL-PROLYL CIS-TRANS ISOMERASE D"/>
    <property type="match status" value="1"/>
</dbReference>
<evidence type="ECO:0000313" key="15">
    <source>
        <dbReference type="Proteomes" id="UP000185812"/>
    </source>
</evidence>
<dbReference type="InterPro" id="IPR046357">
    <property type="entry name" value="PPIase_dom_sf"/>
</dbReference>
<evidence type="ECO:0000256" key="12">
    <source>
        <dbReference type="SAM" id="Phobius"/>
    </source>
</evidence>
<evidence type="ECO:0000313" key="14">
    <source>
        <dbReference type="EMBL" id="SHL00690.1"/>
    </source>
</evidence>
<dbReference type="InterPro" id="IPR052029">
    <property type="entry name" value="PpiD_chaperone"/>
</dbReference>
<dbReference type="EMBL" id="FRAU01000010">
    <property type="protein sequence ID" value="SHL00690.1"/>
    <property type="molecule type" value="Genomic_DNA"/>
</dbReference>
<dbReference type="GO" id="GO:0005886">
    <property type="term" value="C:plasma membrane"/>
    <property type="evidence" value="ECO:0007669"/>
    <property type="project" value="UniProtKB-SubCell"/>
</dbReference>
<evidence type="ECO:0000256" key="1">
    <source>
        <dbReference type="ARBA" id="ARBA00004382"/>
    </source>
</evidence>
<gene>
    <name evidence="14" type="ORF">SAMN04488087_2493</name>
</gene>